<dbReference type="AlphaFoldDB" id="A0AAW0DXQ4"/>
<dbReference type="SUPFAM" id="SSF51905">
    <property type="entry name" value="FAD/NAD(P)-binding domain"/>
    <property type="match status" value="1"/>
</dbReference>
<evidence type="ECO:0000259" key="6">
    <source>
        <dbReference type="Pfam" id="PF01494"/>
    </source>
</evidence>
<organism evidence="7 8">
    <name type="scientific">Paramarasmius palmivorus</name>
    <dbReference type="NCBI Taxonomy" id="297713"/>
    <lineage>
        <taxon>Eukaryota</taxon>
        <taxon>Fungi</taxon>
        <taxon>Dikarya</taxon>
        <taxon>Basidiomycota</taxon>
        <taxon>Agaricomycotina</taxon>
        <taxon>Agaricomycetes</taxon>
        <taxon>Agaricomycetidae</taxon>
        <taxon>Agaricales</taxon>
        <taxon>Marasmiineae</taxon>
        <taxon>Marasmiaceae</taxon>
        <taxon>Paramarasmius</taxon>
    </lineage>
</organism>
<evidence type="ECO:0000256" key="5">
    <source>
        <dbReference type="ARBA" id="ARBA00023033"/>
    </source>
</evidence>
<keyword evidence="5" id="KW-0503">Monooxygenase</keyword>
<comment type="caution">
    <text evidence="7">The sequence shown here is derived from an EMBL/GenBank/DDBJ whole genome shotgun (WGS) entry which is preliminary data.</text>
</comment>
<evidence type="ECO:0000313" key="7">
    <source>
        <dbReference type="EMBL" id="KAK7056851.1"/>
    </source>
</evidence>
<evidence type="ECO:0000256" key="3">
    <source>
        <dbReference type="ARBA" id="ARBA00022827"/>
    </source>
</evidence>
<evidence type="ECO:0000256" key="4">
    <source>
        <dbReference type="ARBA" id="ARBA00023002"/>
    </source>
</evidence>
<dbReference type="Proteomes" id="UP001383192">
    <property type="component" value="Unassembled WGS sequence"/>
</dbReference>
<evidence type="ECO:0000313" key="8">
    <source>
        <dbReference type="Proteomes" id="UP001383192"/>
    </source>
</evidence>
<keyword evidence="3" id="KW-0274">FAD</keyword>
<keyword evidence="2" id="KW-0285">Flavoprotein</keyword>
<evidence type="ECO:0000256" key="2">
    <source>
        <dbReference type="ARBA" id="ARBA00022630"/>
    </source>
</evidence>
<feature type="domain" description="FAD-binding" evidence="6">
    <location>
        <begin position="32"/>
        <end position="256"/>
    </location>
</feature>
<dbReference type="InterPro" id="IPR036188">
    <property type="entry name" value="FAD/NAD-bd_sf"/>
</dbReference>
<dbReference type="SUPFAM" id="SSF54373">
    <property type="entry name" value="FAD-linked reductases, C-terminal domain"/>
    <property type="match status" value="1"/>
</dbReference>
<dbReference type="Gene3D" id="3.50.50.60">
    <property type="entry name" value="FAD/NAD(P)-binding domain"/>
    <property type="match status" value="1"/>
</dbReference>
<reference evidence="7 8" key="1">
    <citation type="submission" date="2024-01" db="EMBL/GenBank/DDBJ databases">
        <title>A draft genome for a cacao thread blight-causing isolate of Paramarasmius palmivorus.</title>
        <authorList>
            <person name="Baruah I.K."/>
            <person name="Bukari Y."/>
            <person name="Amoako-Attah I."/>
            <person name="Meinhardt L.W."/>
            <person name="Bailey B.A."/>
            <person name="Cohen S.P."/>
        </authorList>
    </citation>
    <scope>NUCLEOTIDE SEQUENCE [LARGE SCALE GENOMIC DNA]</scope>
    <source>
        <strain evidence="7 8">GH-12</strain>
    </source>
</reference>
<keyword evidence="4" id="KW-0560">Oxidoreductase</keyword>
<dbReference type="Pfam" id="PF01494">
    <property type="entry name" value="FAD_binding_3"/>
    <property type="match status" value="1"/>
</dbReference>
<protein>
    <recommendedName>
        <fullName evidence="6">FAD-binding domain-containing protein</fullName>
    </recommendedName>
</protein>
<keyword evidence="8" id="KW-1185">Reference proteome</keyword>
<dbReference type="PRINTS" id="PR00420">
    <property type="entry name" value="RNGMNOXGNASE"/>
</dbReference>
<sequence>MTLHRSDLQKMLIGISAPSLVDLRLGCEVVSVNPNAASVTLQSGEAISADLVIGADGVHSVVGTVLGNRQKLLPTGDCTYRYLIPAEDMLQDADLRPLIETPAIQCWMGPGQHVVGYGIKGRSLYNMVVYVYEPDFQPEFEVSTAKGCTDQMREAYEGKGWDVRVLKLLRLAKGQHVVQHKMFHREPLDRWVHPDGPVALLGDACHLFPPHYGQAASLAIEDAAVLGNLFSRLRHRSQIRPLLGAYESIAKPRAAATWLDSMERQTMLHLPDGPEQQARDAQIPHARGLDHRMAHEATIPMVSPHPFGYDADKAVDLWLMRNGTSLDLLNHLEF</sequence>
<gene>
    <name evidence="7" type="ORF">VNI00_002568</name>
</gene>
<dbReference type="PANTHER" id="PTHR13789:SF147">
    <property type="entry name" value="PUTATIVE (AFU_ORTHOLOGUE AFUA_2G01950)-RELATED"/>
    <property type="match status" value="1"/>
</dbReference>
<dbReference type="PANTHER" id="PTHR13789">
    <property type="entry name" value="MONOOXYGENASE"/>
    <property type="match status" value="1"/>
</dbReference>
<evidence type="ECO:0000256" key="1">
    <source>
        <dbReference type="ARBA" id="ARBA00007992"/>
    </source>
</evidence>
<dbReference type="InterPro" id="IPR002938">
    <property type="entry name" value="FAD-bd"/>
</dbReference>
<dbReference type="EMBL" id="JAYKXP010000006">
    <property type="protein sequence ID" value="KAK7056851.1"/>
    <property type="molecule type" value="Genomic_DNA"/>
</dbReference>
<dbReference type="InterPro" id="IPR050493">
    <property type="entry name" value="FAD-dep_Monooxygenase_BioMet"/>
</dbReference>
<name>A0AAW0DXQ4_9AGAR</name>
<proteinExistence type="inferred from homology"/>
<dbReference type="GO" id="GO:0004497">
    <property type="term" value="F:monooxygenase activity"/>
    <property type="evidence" value="ECO:0007669"/>
    <property type="project" value="UniProtKB-KW"/>
</dbReference>
<dbReference type="GO" id="GO:0071949">
    <property type="term" value="F:FAD binding"/>
    <property type="evidence" value="ECO:0007669"/>
    <property type="project" value="InterPro"/>
</dbReference>
<comment type="similarity">
    <text evidence="1">Belongs to the paxM FAD-dependent monooxygenase family.</text>
</comment>
<accession>A0AAW0DXQ4</accession>